<proteinExistence type="predicted"/>
<reference evidence="2 3" key="1">
    <citation type="journal article" date="2015" name="Nature">
        <title>rRNA introns, odd ribosomes, and small enigmatic genomes across a large radiation of phyla.</title>
        <authorList>
            <person name="Brown C.T."/>
            <person name="Hug L.A."/>
            <person name="Thomas B.C."/>
            <person name="Sharon I."/>
            <person name="Castelle C.J."/>
            <person name="Singh A."/>
            <person name="Wilkins M.J."/>
            <person name="Williams K.H."/>
            <person name="Banfield J.F."/>
        </authorList>
    </citation>
    <scope>NUCLEOTIDE SEQUENCE [LARGE SCALE GENOMIC DNA]</scope>
</reference>
<evidence type="ECO:0000313" key="2">
    <source>
        <dbReference type="EMBL" id="KKS45041.1"/>
    </source>
</evidence>
<accession>A0A0G1BF97</accession>
<gene>
    <name evidence="2" type="ORF">UV09_C0050G0002</name>
</gene>
<evidence type="ECO:0000256" key="1">
    <source>
        <dbReference type="SAM" id="MobiDB-lite"/>
    </source>
</evidence>
<dbReference type="AlphaFoldDB" id="A0A0G1BF97"/>
<feature type="region of interest" description="Disordered" evidence="1">
    <location>
        <begin position="33"/>
        <end position="78"/>
    </location>
</feature>
<comment type="caution">
    <text evidence="2">The sequence shown here is derived from an EMBL/GenBank/DDBJ whole genome shotgun (WGS) entry which is preliminary data.</text>
</comment>
<organism evidence="2 3">
    <name type="scientific">Candidatus Gottesmanbacteria bacterium GW2011_GWA2_42_18</name>
    <dbReference type="NCBI Taxonomy" id="1618442"/>
    <lineage>
        <taxon>Bacteria</taxon>
        <taxon>Candidatus Gottesmaniibacteriota</taxon>
    </lineage>
</organism>
<dbReference type="Proteomes" id="UP000034320">
    <property type="component" value="Unassembled WGS sequence"/>
</dbReference>
<feature type="compositionally biased region" description="Low complexity" evidence="1">
    <location>
        <begin position="43"/>
        <end position="53"/>
    </location>
</feature>
<name>A0A0G1BF97_9BACT</name>
<sequence>MSKVLPIIIIFLNILLISKARVLAQIPPKSIKLGSFTPPPTRTPTATPTRTPTLIPSGPPAPSEVPEPSGGNGGGNPAECAKLGLSMFSPQPRFLEQTTLCELGVIWPQGY</sequence>
<evidence type="ECO:0000313" key="3">
    <source>
        <dbReference type="Proteomes" id="UP000034320"/>
    </source>
</evidence>
<protein>
    <submittedName>
        <fullName evidence="2">Uncharacterized protein</fullName>
    </submittedName>
</protein>
<dbReference type="EMBL" id="LCDD01000050">
    <property type="protein sequence ID" value="KKS45041.1"/>
    <property type="molecule type" value="Genomic_DNA"/>
</dbReference>